<keyword evidence="2" id="KW-0472">Membrane</keyword>
<dbReference type="EMBL" id="CP063989">
    <property type="protein sequence ID" value="QPL04939.1"/>
    <property type="molecule type" value="Genomic_DNA"/>
</dbReference>
<dbReference type="RefSeq" id="WP_166855991.1">
    <property type="nucleotide sequence ID" value="NZ_CP063989.1"/>
</dbReference>
<proteinExistence type="predicted"/>
<reference evidence="3 4" key="1">
    <citation type="submission" date="2020-11" db="EMBL/GenBank/DDBJ databases">
        <title>Actinomyces sp. ZJ750.</title>
        <authorList>
            <person name="Zhou J."/>
        </authorList>
    </citation>
    <scope>NUCLEOTIDE SEQUENCE [LARGE SCALE GENOMIC DNA]</scope>
    <source>
        <strain evidence="3 4">ZJ750</strain>
    </source>
</reference>
<gene>
    <name evidence="3" type="ORF">ID810_09325</name>
</gene>
<accession>A0A7T0LJJ1</accession>
<feature type="transmembrane region" description="Helical" evidence="2">
    <location>
        <begin position="94"/>
        <end position="112"/>
    </location>
</feature>
<name>A0A7T0LJJ1_9ACTO</name>
<keyword evidence="2" id="KW-1133">Transmembrane helix</keyword>
<evidence type="ECO:0000256" key="2">
    <source>
        <dbReference type="SAM" id="Phobius"/>
    </source>
</evidence>
<sequence>MSARLSWRALLAAVLAVAAYTAALRWVDGFGNLVGDSKGLSALLEAAPLAAFLCCLVQAFRYGWGVLRPIVAALALPATVAAIFDFLLDQPDAVVVYAVFSLVPAFVGEGAGQLVRHLTRPKPGETGTEPDAALARTREHRGDGQAQGQ</sequence>
<feature type="transmembrane region" description="Helical" evidence="2">
    <location>
        <begin position="66"/>
        <end position="88"/>
    </location>
</feature>
<evidence type="ECO:0000256" key="1">
    <source>
        <dbReference type="SAM" id="MobiDB-lite"/>
    </source>
</evidence>
<feature type="transmembrane region" description="Helical" evidence="2">
    <location>
        <begin position="39"/>
        <end position="59"/>
    </location>
</feature>
<protein>
    <submittedName>
        <fullName evidence="3">Uncharacterized protein</fullName>
    </submittedName>
</protein>
<keyword evidence="4" id="KW-1185">Reference proteome</keyword>
<evidence type="ECO:0000313" key="3">
    <source>
        <dbReference type="EMBL" id="QPL04939.1"/>
    </source>
</evidence>
<organism evidence="3 4">
    <name type="scientific">Actinomyces respiraculi</name>
    <dbReference type="NCBI Taxonomy" id="2744574"/>
    <lineage>
        <taxon>Bacteria</taxon>
        <taxon>Bacillati</taxon>
        <taxon>Actinomycetota</taxon>
        <taxon>Actinomycetes</taxon>
        <taxon>Actinomycetales</taxon>
        <taxon>Actinomycetaceae</taxon>
        <taxon>Actinomyces</taxon>
    </lineage>
</organism>
<keyword evidence="2" id="KW-0812">Transmembrane</keyword>
<dbReference type="Proteomes" id="UP000594637">
    <property type="component" value="Chromosome"/>
</dbReference>
<dbReference type="AlphaFoldDB" id="A0A7T0LJJ1"/>
<dbReference type="KEGG" id="arep:ID810_09325"/>
<feature type="region of interest" description="Disordered" evidence="1">
    <location>
        <begin position="118"/>
        <end position="149"/>
    </location>
</feature>
<evidence type="ECO:0000313" key="4">
    <source>
        <dbReference type="Proteomes" id="UP000594637"/>
    </source>
</evidence>